<dbReference type="InterPro" id="IPR008914">
    <property type="entry name" value="PEBP"/>
</dbReference>
<evidence type="ECO:0000313" key="3">
    <source>
        <dbReference type="Proteomes" id="UP000827092"/>
    </source>
</evidence>
<dbReference type="PANTHER" id="PTHR11362:SF82">
    <property type="entry name" value="PHOSPHATIDYLETHANOLAMINE-BINDING PROTEIN 4"/>
    <property type="match status" value="1"/>
</dbReference>
<keyword evidence="1" id="KW-0732">Signal</keyword>
<comment type="caution">
    <text evidence="2">The sequence shown here is derived from an EMBL/GenBank/DDBJ whole genome shotgun (WGS) entry which is preliminary data.</text>
</comment>
<dbReference type="EMBL" id="JAFNEN010000115">
    <property type="protein sequence ID" value="KAG8193747.1"/>
    <property type="molecule type" value="Genomic_DNA"/>
</dbReference>
<dbReference type="AlphaFoldDB" id="A0AAV6VB98"/>
<evidence type="ECO:0000313" key="2">
    <source>
        <dbReference type="EMBL" id="KAG8193747.1"/>
    </source>
</evidence>
<protein>
    <submittedName>
        <fullName evidence="2">Uncharacterized protein</fullName>
    </submittedName>
</protein>
<organism evidence="2 3">
    <name type="scientific">Oedothorax gibbosus</name>
    <dbReference type="NCBI Taxonomy" id="931172"/>
    <lineage>
        <taxon>Eukaryota</taxon>
        <taxon>Metazoa</taxon>
        <taxon>Ecdysozoa</taxon>
        <taxon>Arthropoda</taxon>
        <taxon>Chelicerata</taxon>
        <taxon>Arachnida</taxon>
        <taxon>Araneae</taxon>
        <taxon>Araneomorphae</taxon>
        <taxon>Entelegynae</taxon>
        <taxon>Araneoidea</taxon>
        <taxon>Linyphiidae</taxon>
        <taxon>Erigoninae</taxon>
        <taxon>Oedothorax</taxon>
    </lineage>
</organism>
<dbReference type="PROSITE" id="PS51257">
    <property type="entry name" value="PROKAR_LIPOPROTEIN"/>
    <property type="match status" value="1"/>
</dbReference>
<feature type="signal peptide" evidence="1">
    <location>
        <begin position="1"/>
        <end position="19"/>
    </location>
</feature>
<feature type="chain" id="PRO_5043473538" evidence="1">
    <location>
        <begin position="20"/>
        <end position="184"/>
    </location>
</feature>
<dbReference type="InterPro" id="IPR036610">
    <property type="entry name" value="PEBP-like_sf"/>
</dbReference>
<sequence>MELPRLFLACFFSHALVTGCDLNLFKSKGIVPNYLPTTPKKECKVTYDDHSIDCGCTESRGNVLQKPTVSFPADKEKYYSVIMIGPDAPLVSPFLHWLVQNVPGDRVDQGDTCSVYIPPLPCLFFLDPHRYVISVYEQPHKFEEGSSDIMNKLKLNLVRNNFDLKEFAKSCSLIGPICGNFFYV</sequence>
<dbReference type="PANTHER" id="PTHR11362">
    <property type="entry name" value="PHOSPHATIDYLETHANOLAMINE-BINDING PROTEIN"/>
    <property type="match status" value="1"/>
</dbReference>
<dbReference type="SUPFAM" id="SSF49777">
    <property type="entry name" value="PEBP-like"/>
    <property type="match status" value="1"/>
</dbReference>
<keyword evidence="3" id="KW-1185">Reference proteome</keyword>
<dbReference type="InterPro" id="IPR035810">
    <property type="entry name" value="PEBP_euk"/>
</dbReference>
<proteinExistence type="predicted"/>
<accession>A0AAV6VB98</accession>
<dbReference type="Proteomes" id="UP000827092">
    <property type="component" value="Unassembled WGS sequence"/>
</dbReference>
<dbReference type="CDD" id="cd00866">
    <property type="entry name" value="PEBP_euk"/>
    <property type="match status" value="1"/>
</dbReference>
<reference evidence="2 3" key="1">
    <citation type="journal article" date="2022" name="Nat. Ecol. Evol.">
        <title>A masculinizing supergene underlies an exaggerated male reproductive morph in a spider.</title>
        <authorList>
            <person name="Hendrickx F."/>
            <person name="De Corte Z."/>
            <person name="Sonet G."/>
            <person name="Van Belleghem S.M."/>
            <person name="Kostlbacher S."/>
            <person name="Vangestel C."/>
        </authorList>
    </citation>
    <scope>NUCLEOTIDE SEQUENCE [LARGE SCALE GENOMIC DNA]</scope>
    <source>
        <strain evidence="2">W744_W776</strain>
    </source>
</reference>
<evidence type="ECO:0000256" key="1">
    <source>
        <dbReference type="SAM" id="SignalP"/>
    </source>
</evidence>
<name>A0AAV6VB98_9ARAC</name>
<dbReference type="Pfam" id="PF01161">
    <property type="entry name" value="PBP"/>
    <property type="match status" value="1"/>
</dbReference>
<gene>
    <name evidence="2" type="ORF">JTE90_005045</name>
</gene>
<dbReference type="Gene3D" id="3.90.280.10">
    <property type="entry name" value="PEBP-like"/>
    <property type="match status" value="1"/>
</dbReference>